<gene>
    <name evidence="3" type="ORF">AHMF7616_04733</name>
</gene>
<dbReference type="Pfam" id="PF04892">
    <property type="entry name" value="VanZ"/>
    <property type="match status" value="1"/>
</dbReference>
<feature type="transmembrane region" description="Helical" evidence="1">
    <location>
        <begin position="79"/>
        <end position="98"/>
    </location>
</feature>
<feature type="transmembrane region" description="Helical" evidence="1">
    <location>
        <begin position="55"/>
        <end position="72"/>
    </location>
</feature>
<keyword evidence="1" id="KW-0472">Membrane</keyword>
<name>A0A369QP36_9BACT</name>
<organism evidence="3 4">
    <name type="scientific">Adhaeribacter pallidiroseus</name>
    <dbReference type="NCBI Taxonomy" id="2072847"/>
    <lineage>
        <taxon>Bacteria</taxon>
        <taxon>Pseudomonadati</taxon>
        <taxon>Bacteroidota</taxon>
        <taxon>Cytophagia</taxon>
        <taxon>Cytophagales</taxon>
        <taxon>Hymenobacteraceae</taxon>
        <taxon>Adhaeribacter</taxon>
    </lineage>
</organism>
<dbReference type="OrthoDB" id="1358136at2"/>
<comment type="caution">
    <text evidence="3">The sequence shown here is derived from an EMBL/GenBank/DDBJ whole genome shotgun (WGS) entry which is preliminary data.</text>
</comment>
<feature type="domain" description="VanZ-like" evidence="2">
    <location>
        <begin position="28"/>
        <end position="123"/>
    </location>
</feature>
<dbReference type="EMBL" id="QASA01000001">
    <property type="protein sequence ID" value="RDC66102.1"/>
    <property type="molecule type" value="Genomic_DNA"/>
</dbReference>
<sequence length="137" mass="15982">MRLIVILILMLALFGTALIFYLSWLPQPKLGLNWFIPDWLATWADARTNDTIRTAVPFVFLGILTGIWLTMVRYPWHSWFTSWLVLVVIVLVAELGQLLLPYRSFDWWDIIWAAIGAIIGLIMPFVSTKFIRFIKEL</sequence>
<feature type="transmembrane region" description="Helical" evidence="1">
    <location>
        <begin position="110"/>
        <end position="131"/>
    </location>
</feature>
<evidence type="ECO:0000313" key="4">
    <source>
        <dbReference type="Proteomes" id="UP000253919"/>
    </source>
</evidence>
<evidence type="ECO:0000256" key="1">
    <source>
        <dbReference type="SAM" id="Phobius"/>
    </source>
</evidence>
<dbReference type="Proteomes" id="UP000253919">
    <property type="component" value="Unassembled WGS sequence"/>
</dbReference>
<dbReference type="AlphaFoldDB" id="A0A369QP36"/>
<dbReference type="RefSeq" id="WP_115375010.1">
    <property type="nucleotide sequence ID" value="NZ_QASA01000001.1"/>
</dbReference>
<evidence type="ECO:0000313" key="3">
    <source>
        <dbReference type="EMBL" id="RDC66102.1"/>
    </source>
</evidence>
<keyword evidence="1" id="KW-1133">Transmembrane helix</keyword>
<evidence type="ECO:0000259" key="2">
    <source>
        <dbReference type="Pfam" id="PF04892"/>
    </source>
</evidence>
<accession>A0A369QP36</accession>
<dbReference type="InterPro" id="IPR006976">
    <property type="entry name" value="VanZ-like"/>
</dbReference>
<reference evidence="3 4" key="1">
    <citation type="submission" date="2018-04" db="EMBL/GenBank/DDBJ databases">
        <title>Adhaeribacter sp. HMF7616 genome sequencing and assembly.</title>
        <authorList>
            <person name="Kang H."/>
            <person name="Kang J."/>
            <person name="Cha I."/>
            <person name="Kim H."/>
            <person name="Joh K."/>
        </authorList>
    </citation>
    <scope>NUCLEOTIDE SEQUENCE [LARGE SCALE GENOMIC DNA]</scope>
    <source>
        <strain evidence="3 4">HMF7616</strain>
    </source>
</reference>
<keyword evidence="4" id="KW-1185">Reference proteome</keyword>
<protein>
    <recommendedName>
        <fullName evidence="2">VanZ-like domain-containing protein</fullName>
    </recommendedName>
</protein>
<dbReference type="NCBIfam" id="NF037970">
    <property type="entry name" value="vanZ_1"/>
    <property type="match status" value="1"/>
</dbReference>
<keyword evidence="1" id="KW-0812">Transmembrane</keyword>
<proteinExistence type="predicted"/>